<proteinExistence type="predicted"/>
<gene>
    <name evidence="1" type="ORF">L6773_13950</name>
</gene>
<reference evidence="1" key="2">
    <citation type="submission" date="2024-05" db="EMBL/GenBank/DDBJ databases">
        <title>Rhodohalobacter halophilus gen. nov., sp. nov., a moderately halophilic member of the family Balneolaceae.</title>
        <authorList>
            <person name="Xia J."/>
        </authorList>
    </citation>
    <scope>NUCLEOTIDE SEQUENCE</scope>
    <source>
        <strain evidence="1">WB101</strain>
    </source>
</reference>
<dbReference type="RefSeq" id="WP_237855038.1">
    <property type="nucleotide sequence ID" value="NZ_JAKLWS010000019.1"/>
</dbReference>
<comment type="caution">
    <text evidence="1">The sequence shown here is derived from an EMBL/GenBank/DDBJ whole genome shotgun (WGS) entry which is preliminary data.</text>
</comment>
<sequence>MNSRIMQYMMILAMTFLIYVPNGYAQHLNYSDQLSLSVGASVGYAPVLSFGDYDDSGTTVGIFGDLQYQNFIGQLDFIYVVSETVGSENFSSGMGFFGSLGYKYIAAEKVHIPLMATGGASIIEYQAFSTYKDVSPQVGLTIAPHYILNPGTSIYGAFRYMHGFKGSEESSAIDVMGITVGLRFTLL</sequence>
<protein>
    <recommendedName>
        <fullName evidence="3">Outer membrane protein beta-barrel domain-containing protein</fullName>
    </recommendedName>
</protein>
<keyword evidence="2" id="KW-1185">Reference proteome</keyword>
<accession>A0ABS9KFP5</accession>
<evidence type="ECO:0008006" key="3">
    <source>
        <dbReference type="Google" id="ProtNLM"/>
    </source>
</evidence>
<evidence type="ECO:0000313" key="1">
    <source>
        <dbReference type="EMBL" id="MCG2589678.1"/>
    </source>
</evidence>
<dbReference type="EMBL" id="JAKLWS010000019">
    <property type="protein sequence ID" value="MCG2589678.1"/>
    <property type="molecule type" value="Genomic_DNA"/>
</dbReference>
<dbReference type="Proteomes" id="UP001165366">
    <property type="component" value="Unassembled WGS sequence"/>
</dbReference>
<evidence type="ECO:0000313" key="2">
    <source>
        <dbReference type="Proteomes" id="UP001165366"/>
    </source>
</evidence>
<name>A0ABS9KFP5_9BACT</name>
<organism evidence="1 2">
    <name type="scientific">Rhodohalobacter sulfatireducens</name>
    <dbReference type="NCBI Taxonomy" id="2911366"/>
    <lineage>
        <taxon>Bacteria</taxon>
        <taxon>Pseudomonadati</taxon>
        <taxon>Balneolota</taxon>
        <taxon>Balneolia</taxon>
        <taxon>Balneolales</taxon>
        <taxon>Balneolaceae</taxon>
        <taxon>Rhodohalobacter</taxon>
    </lineage>
</organism>
<reference evidence="1" key="1">
    <citation type="submission" date="2022-01" db="EMBL/GenBank/DDBJ databases">
        <authorList>
            <person name="Wang Y."/>
        </authorList>
    </citation>
    <scope>NUCLEOTIDE SEQUENCE</scope>
    <source>
        <strain evidence="1">WB101</strain>
    </source>
</reference>